<dbReference type="EMBL" id="SDMP01000014">
    <property type="protein sequence ID" value="RYR15879.1"/>
    <property type="molecule type" value="Genomic_DNA"/>
</dbReference>
<protein>
    <recommendedName>
        <fullName evidence="3">FAR1 domain-containing protein</fullName>
    </recommendedName>
</protein>
<gene>
    <name evidence="1" type="ORF">Ahy_B04g072814</name>
</gene>
<evidence type="ECO:0000313" key="2">
    <source>
        <dbReference type="Proteomes" id="UP000289738"/>
    </source>
</evidence>
<dbReference type="PANTHER" id="PTHR47718">
    <property type="entry name" value="OS01G0519700 PROTEIN"/>
    <property type="match status" value="1"/>
</dbReference>
<evidence type="ECO:0008006" key="3">
    <source>
        <dbReference type="Google" id="ProtNLM"/>
    </source>
</evidence>
<proteinExistence type="predicted"/>
<reference evidence="1 2" key="1">
    <citation type="submission" date="2019-01" db="EMBL/GenBank/DDBJ databases">
        <title>Sequencing of cultivated peanut Arachis hypogaea provides insights into genome evolution and oil improvement.</title>
        <authorList>
            <person name="Chen X."/>
        </authorList>
    </citation>
    <scope>NUCLEOTIDE SEQUENCE [LARGE SCALE GENOMIC DNA]</scope>
    <source>
        <strain evidence="2">cv. Fuhuasheng</strain>
        <tissue evidence="1">Leaves</tissue>
    </source>
</reference>
<dbReference type="AlphaFoldDB" id="A0A444ZNU9"/>
<dbReference type="PANTHER" id="PTHR47718:SF13">
    <property type="entry name" value="OS09G0290500 PROTEIN"/>
    <property type="match status" value="1"/>
</dbReference>
<organism evidence="1 2">
    <name type="scientific">Arachis hypogaea</name>
    <name type="common">Peanut</name>
    <dbReference type="NCBI Taxonomy" id="3818"/>
    <lineage>
        <taxon>Eukaryota</taxon>
        <taxon>Viridiplantae</taxon>
        <taxon>Streptophyta</taxon>
        <taxon>Embryophyta</taxon>
        <taxon>Tracheophyta</taxon>
        <taxon>Spermatophyta</taxon>
        <taxon>Magnoliopsida</taxon>
        <taxon>eudicotyledons</taxon>
        <taxon>Gunneridae</taxon>
        <taxon>Pentapetalae</taxon>
        <taxon>rosids</taxon>
        <taxon>fabids</taxon>
        <taxon>Fabales</taxon>
        <taxon>Fabaceae</taxon>
        <taxon>Papilionoideae</taxon>
        <taxon>50 kb inversion clade</taxon>
        <taxon>dalbergioids sensu lato</taxon>
        <taxon>Dalbergieae</taxon>
        <taxon>Pterocarpus clade</taxon>
        <taxon>Arachis</taxon>
    </lineage>
</organism>
<dbReference type="Proteomes" id="UP000289738">
    <property type="component" value="Chromosome B04"/>
</dbReference>
<name>A0A444ZNU9_ARAHY</name>
<evidence type="ECO:0000313" key="1">
    <source>
        <dbReference type="EMBL" id="RYR15879.1"/>
    </source>
</evidence>
<sequence length="125" mass="14734">MTFNTLEDAAKFYKDYSKSSEHNKKENEIKNQLITYSREGNGYRKYLQLRRQIPQLAGLNCLARIYIHILKDISIWIISKVVLHHSHPCCANQAEMLKQHRKLSMSVRRTIENNEKVGIRPSKTY</sequence>
<comment type="caution">
    <text evidence="1">The sequence shown here is derived from an EMBL/GenBank/DDBJ whole genome shotgun (WGS) entry which is preliminary data.</text>
</comment>
<accession>A0A444ZNU9</accession>
<keyword evidence="2" id="KW-1185">Reference proteome</keyword>